<keyword evidence="3" id="KW-0548">Nucleotidyltransferase</keyword>
<dbReference type="InterPro" id="IPR029787">
    <property type="entry name" value="Nucleotide_cyclase"/>
</dbReference>
<organism evidence="3 4">
    <name type="scientific">Paraglaciecola aquimarina</name>
    <dbReference type="NCBI Taxonomy" id="1235557"/>
    <lineage>
        <taxon>Bacteria</taxon>
        <taxon>Pseudomonadati</taxon>
        <taxon>Pseudomonadota</taxon>
        <taxon>Gammaproteobacteria</taxon>
        <taxon>Alteromonadales</taxon>
        <taxon>Alteromonadaceae</taxon>
        <taxon>Paraglaciecola</taxon>
    </lineage>
</organism>
<reference evidence="3 4" key="1">
    <citation type="submission" date="2023-10" db="EMBL/GenBank/DDBJ databases">
        <title>Glaciecola aquimarina strain GGW-M5 nov., isolated from a coastal seawater.</title>
        <authorList>
            <person name="Bayburt H."/>
            <person name="Kim J.M."/>
            <person name="Choi B.J."/>
            <person name="Jeon C.O."/>
        </authorList>
    </citation>
    <scope>NUCLEOTIDE SEQUENCE [LARGE SCALE GENOMIC DNA]</scope>
    <source>
        <strain evidence="3 4">KCTC 32108</strain>
    </source>
</reference>
<dbReference type="Gene3D" id="3.20.20.450">
    <property type="entry name" value="EAL domain"/>
    <property type="match status" value="1"/>
</dbReference>
<dbReference type="CDD" id="cd01949">
    <property type="entry name" value="GGDEF"/>
    <property type="match status" value="1"/>
</dbReference>
<dbReference type="GO" id="GO:0071111">
    <property type="term" value="F:cyclic-guanylate-specific phosphodiesterase activity"/>
    <property type="evidence" value="ECO:0007669"/>
    <property type="project" value="UniProtKB-EC"/>
</dbReference>
<dbReference type="NCBIfam" id="TIGR00254">
    <property type="entry name" value="GGDEF"/>
    <property type="match status" value="1"/>
</dbReference>
<dbReference type="SMART" id="SM00267">
    <property type="entry name" value="GGDEF"/>
    <property type="match status" value="1"/>
</dbReference>
<gene>
    <name evidence="3" type="ORF">RS130_05825</name>
</gene>
<dbReference type="Pfam" id="PF00563">
    <property type="entry name" value="EAL"/>
    <property type="match status" value="1"/>
</dbReference>
<dbReference type="PROSITE" id="PS50887">
    <property type="entry name" value="GGDEF"/>
    <property type="match status" value="1"/>
</dbReference>
<dbReference type="Gene3D" id="3.30.70.270">
    <property type="match status" value="1"/>
</dbReference>
<dbReference type="PANTHER" id="PTHR33121">
    <property type="entry name" value="CYCLIC DI-GMP PHOSPHODIESTERASE PDEF"/>
    <property type="match status" value="1"/>
</dbReference>
<keyword evidence="3" id="KW-0808">Transferase</keyword>
<keyword evidence="4" id="KW-1185">Reference proteome</keyword>
<evidence type="ECO:0000259" key="2">
    <source>
        <dbReference type="PROSITE" id="PS50887"/>
    </source>
</evidence>
<feature type="domain" description="GGDEF" evidence="2">
    <location>
        <begin position="1"/>
        <end position="129"/>
    </location>
</feature>
<dbReference type="GO" id="GO:0052621">
    <property type="term" value="F:diguanylate cyclase activity"/>
    <property type="evidence" value="ECO:0007669"/>
    <property type="project" value="UniProtKB-EC"/>
</dbReference>
<name>A0ABU3SU23_9ALTE</name>
<dbReference type="InterPro" id="IPR001633">
    <property type="entry name" value="EAL_dom"/>
</dbReference>
<dbReference type="PANTHER" id="PTHR33121:SF70">
    <property type="entry name" value="SIGNALING PROTEIN YKOW"/>
    <property type="match status" value="1"/>
</dbReference>
<feature type="domain" description="EAL" evidence="1">
    <location>
        <begin position="138"/>
        <end position="386"/>
    </location>
</feature>
<dbReference type="InterPro" id="IPR000160">
    <property type="entry name" value="GGDEF_dom"/>
</dbReference>
<dbReference type="InterPro" id="IPR050706">
    <property type="entry name" value="Cyclic-di-GMP_PDE-like"/>
</dbReference>
<evidence type="ECO:0000259" key="1">
    <source>
        <dbReference type="PROSITE" id="PS50883"/>
    </source>
</evidence>
<dbReference type="SUPFAM" id="SSF141868">
    <property type="entry name" value="EAL domain-like"/>
    <property type="match status" value="1"/>
</dbReference>
<comment type="caution">
    <text evidence="3">The sequence shown here is derived from an EMBL/GenBank/DDBJ whole genome shotgun (WGS) entry which is preliminary data.</text>
</comment>
<dbReference type="SUPFAM" id="SSF55073">
    <property type="entry name" value="Nucleotide cyclase"/>
    <property type="match status" value="1"/>
</dbReference>
<dbReference type="PROSITE" id="PS50883">
    <property type="entry name" value="EAL"/>
    <property type="match status" value="1"/>
</dbReference>
<sequence>MYFDLDGFKGVNDSFGHEIGDAVLMEVCRRSKKILRNGDLISRLGGDEFLILLHNEPNELELFQISERLVGDLNKPFHIQSWEIQIGVSIGIARASDSNFNVSEFVSNADIAMYRSKMAERSSHTIFVPEMMEDNKRRLLIANSIASAIKHDEFSIHYQGKVDADEVVVGYEALIRWRSAALGVVSPAEFIPIAEQSGKILQITKWVIKRVCMEFEQILAVQKNDVVVSLNLSAHDIKNASLVGYIKEMFTLYKIDTKHIEFEVTESAYLENFDAANGFLTQLRQMGCSIALDDFGAGYSSLGYLTQIDLNTLKIDKQFVDNLNVSKRSTLVTKTIIEMAKQLNLKICAEGVETREQADFLLANGCHQLQGYFFAKPVSLEELLKG</sequence>
<proteinExistence type="predicted"/>
<dbReference type="CDD" id="cd01948">
    <property type="entry name" value="EAL"/>
    <property type="match status" value="1"/>
</dbReference>
<evidence type="ECO:0000313" key="3">
    <source>
        <dbReference type="EMBL" id="MDU0353509.1"/>
    </source>
</evidence>
<accession>A0ABU3SU23</accession>
<dbReference type="Pfam" id="PF00990">
    <property type="entry name" value="GGDEF"/>
    <property type="match status" value="1"/>
</dbReference>
<protein>
    <submittedName>
        <fullName evidence="3">Bifunctional diguanylate cyclase/phosphodiesterase</fullName>
        <ecNumber evidence="3">2.7.7.65</ecNumber>
        <ecNumber evidence="3">3.1.4.52</ecNumber>
    </submittedName>
</protein>
<dbReference type="EC" id="3.1.4.52" evidence="3"/>
<dbReference type="Proteomes" id="UP001247805">
    <property type="component" value="Unassembled WGS sequence"/>
</dbReference>
<keyword evidence="3" id="KW-0378">Hydrolase</keyword>
<evidence type="ECO:0000313" key="4">
    <source>
        <dbReference type="Proteomes" id="UP001247805"/>
    </source>
</evidence>
<dbReference type="InterPro" id="IPR035919">
    <property type="entry name" value="EAL_sf"/>
</dbReference>
<dbReference type="InterPro" id="IPR043128">
    <property type="entry name" value="Rev_trsase/Diguanyl_cyclase"/>
</dbReference>
<dbReference type="EC" id="2.7.7.65" evidence="3"/>
<dbReference type="SMART" id="SM00052">
    <property type="entry name" value="EAL"/>
    <property type="match status" value="1"/>
</dbReference>
<dbReference type="EMBL" id="JAWDIO010000002">
    <property type="protein sequence ID" value="MDU0353509.1"/>
    <property type="molecule type" value="Genomic_DNA"/>
</dbReference>